<keyword evidence="8" id="KW-1185">Reference proteome</keyword>
<feature type="transmembrane region" description="Helical" evidence="6">
    <location>
        <begin position="44"/>
        <end position="65"/>
    </location>
</feature>
<protein>
    <recommendedName>
        <fullName evidence="6">Protein DETOXIFICATION</fullName>
    </recommendedName>
    <alternativeName>
        <fullName evidence="6">Multidrug and toxic compound extrusion protein</fullName>
    </alternativeName>
</protein>
<proteinExistence type="inferred from homology"/>
<dbReference type="eggNOG" id="KOG1347">
    <property type="taxonomic scope" value="Eukaryota"/>
</dbReference>
<keyword evidence="4 6" id="KW-1133">Transmembrane helix</keyword>
<dbReference type="GO" id="GO:1990961">
    <property type="term" value="P:xenobiotic detoxification by transmembrane export across the plasma membrane"/>
    <property type="evidence" value="ECO:0007669"/>
    <property type="project" value="InterPro"/>
</dbReference>
<dbReference type="GO" id="GO:0015297">
    <property type="term" value="F:antiporter activity"/>
    <property type="evidence" value="ECO:0007669"/>
    <property type="project" value="InterPro"/>
</dbReference>
<organism evidence="8">
    <name type="scientific">Selaginella moellendorffii</name>
    <name type="common">Spikemoss</name>
    <dbReference type="NCBI Taxonomy" id="88036"/>
    <lineage>
        <taxon>Eukaryota</taxon>
        <taxon>Viridiplantae</taxon>
        <taxon>Streptophyta</taxon>
        <taxon>Embryophyta</taxon>
        <taxon>Tracheophyta</taxon>
        <taxon>Lycopodiopsida</taxon>
        <taxon>Selaginellales</taxon>
        <taxon>Selaginellaceae</taxon>
        <taxon>Selaginella</taxon>
    </lineage>
</organism>
<dbReference type="EMBL" id="GL377629">
    <property type="protein sequence ID" value="EFJ14122.1"/>
    <property type="molecule type" value="Genomic_DNA"/>
</dbReference>
<dbReference type="CDD" id="cd13132">
    <property type="entry name" value="MATE_eukaryotic"/>
    <property type="match status" value="1"/>
</dbReference>
<dbReference type="Pfam" id="PF01554">
    <property type="entry name" value="MatE"/>
    <property type="match status" value="2"/>
</dbReference>
<feature type="transmembrane region" description="Helical" evidence="6">
    <location>
        <begin position="308"/>
        <end position="331"/>
    </location>
</feature>
<dbReference type="Gramene" id="EFJ14122">
    <property type="protein sequence ID" value="EFJ14122"/>
    <property type="gene ID" value="SELMODRAFT_121241"/>
</dbReference>
<comment type="similarity">
    <text evidence="2 6">Belongs to the multi antimicrobial extrusion (MATE) (TC 2.A.66.1) family.</text>
</comment>
<feature type="transmembrane region" description="Helical" evidence="6">
    <location>
        <begin position="20"/>
        <end position="38"/>
    </location>
</feature>
<dbReference type="PANTHER" id="PTHR11206">
    <property type="entry name" value="MULTIDRUG RESISTANCE PROTEIN"/>
    <property type="match status" value="1"/>
</dbReference>
<dbReference type="STRING" id="88036.D8SN79"/>
<evidence type="ECO:0000256" key="6">
    <source>
        <dbReference type="RuleBase" id="RU004914"/>
    </source>
</evidence>
<evidence type="ECO:0000313" key="7">
    <source>
        <dbReference type="EMBL" id="EFJ14122.1"/>
    </source>
</evidence>
<evidence type="ECO:0000256" key="4">
    <source>
        <dbReference type="ARBA" id="ARBA00022989"/>
    </source>
</evidence>
<comment type="subcellular location">
    <subcellularLocation>
        <location evidence="1">Membrane</location>
        <topology evidence="1">Multi-pass membrane protein</topology>
    </subcellularLocation>
</comment>
<dbReference type="Proteomes" id="UP000001514">
    <property type="component" value="Unassembled WGS sequence"/>
</dbReference>
<gene>
    <name evidence="7" type="ORF">SELMODRAFT_121241</name>
</gene>
<dbReference type="GO" id="GO:0022857">
    <property type="term" value="F:transmembrane transporter activity"/>
    <property type="evidence" value="ECO:0000318"/>
    <property type="project" value="GO_Central"/>
</dbReference>
<dbReference type="NCBIfam" id="TIGR00797">
    <property type="entry name" value="matE"/>
    <property type="match status" value="1"/>
</dbReference>
<feature type="transmembrane region" description="Helical" evidence="6">
    <location>
        <begin position="129"/>
        <end position="147"/>
    </location>
</feature>
<feature type="transmembrane region" description="Helical" evidence="6">
    <location>
        <begin position="86"/>
        <end position="109"/>
    </location>
</feature>
<name>D8SN79_SELML</name>
<evidence type="ECO:0000256" key="2">
    <source>
        <dbReference type="ARBA" id="ARBA00010199"/>
    </source>
</evidence>
<evidence type="ECO:0000256" key="1">
    <source>
        <dbReference type="ARBA" id="ARBA00004141"/>
    </source>
</evidence>
<feature type="transmembrane region" description="Helical" evidence="6">
    <location>
        <begin position="381"/>
        <end position="405"/>
    </location>
</feature>
<accession>D8SN79</accession>
<keyword evidence="5 6" id="KW-0472">Membrane</keyword>
<dbReference type="OMA" id="WPTEIAR"/>
<evidence type="ECO:0000256" key="3">
    <source>
        <dbReference type="ARBA" id="ARBA00022692"/>
    </source>
</evidence>
<feature type="transmembrane region" description="Helical" evidence="6">
    <location>
        <begin position="184"/>
        <end position="208"/>
    </location>
</feature>
<dbReference type="InterPro" id="IPR002528">
    <property type="entry name" value="MATE_fam"/>
</dbReference>
<feature type="transmembrane region" description="Helical" evidence="6">
    <location>
        <begin position="154"/>
        <end position="178"/>
    </location>
</feature>
<feature type="transmembrane region" description="Helical" evidence="6">
    <location>
        <begin position="351"/>
        <end position="369"/>
    </location>
</feature>
<dbReference type="AlphaFoldDB" id="D8SN79"/>
<keyword evidence="3 6" id="KW-0812">Transmembrane</keyword>
<dbReference type="OrthoDB" id="2126698at2759"/>
<evidence type="ECO:0000313" key="8">
    <source>
        <dbReference type="Proteomes" id="UP000001514"/>
    </source>
</evidence>
<dbReference type="GO" id="GO:0042910">
    <property type="term" value="F:xenobiotic transmembrane transporter activity"/>
    <property type="evidence" value="ECO:0007669"/>
    <property type="project" value="InterPro"/>
</dbReference>
<evidence type="ECO:0000256" key="5">
    <source>
        <dbReference type="ARBA" id="ARBA00023136"/>
    </source>
</evidence>
<dbReference type="GO" id="GO:0016020">
    <property type="term" value="C:membrane"/>
    <property type="evidence" value="ECO:0000318"/>
    <property type="project" value="GO_Central"/>
</dbReference>
<dbReference type="KEGG" id="smo:SELMODRAFT_121241"/>
<reference evidence="7 8" key="1">
    <citation type="journal article" date="2011" name="Science">
        <title>The Selaginella genome identifies genetic changes associated with the evolution of vascular plants.</title>
        <authorList>
            <person name="Banks J.A."/>
            <person name="Nishiyama T."/>
            <person name="Hasebe M."/>
            <person name="Bowman J.L."/>
            <person name="Gribskov M."/>
            <person name="dePamphilis C."/>
            <person name="Albert V.A."/>
            <person name="Aono N."/>
            <person name="Aoyama T."/>
            <person name="Ambrose B.A."/>
            <person name="Ashton N.W."/>
            <person name="Axtell M.J."/>
            <person name="Barker E."/>
            <person name="Barker M.S."/>
            <person name="Bennetzen J.L."/>
            <person name="Bonawitz N.D."/>
            <person name="Chapple C."/>
            <person name="Cheng C."/>
            <person name="Correa L.G."/>
            <person name="Dacre M."/>
            <person name="DeBarry J."/>
            <person name="Dreyer I."/>
            <person name="Elias M."/>
            <person name="Engstrom E.M."/>
            <person name="Estelle M."/>
            <person name="Feng L."/>
            <person name="Finet C."/>
            <person name="Floyd S.K."/>
            <person name="Frommer W.B."/>
            <person name="Fujita T."/>
            <person name="Gramzow L."/>
            <person name="Gutensohn M."/>
            <person name="Harholt J."/>
            <person name="Hattori M."/>
            <person name="Heyl A."/>
            <person name="Hirai T."/>
            <person name="Hiwatashi Y."/>
            <person name="Ishikawa M."/>
            <person name="Iwata M."/>
            <person name="Karol K.G."/>
            <person name="Koehler B."/>
            <person name="Kolukisaoglu U."/>
            <person name="Kubo M."/>
            <person name="Kurata T."/>
            <person name="Lalonde S."/>
            <person name="Li K."/>
            <person name="Li Y."/>
            <person name="Litt A."/>
            <person name="Lyons E."/>
            <person name="Manning G."/>
            <person name="Maruyama T."/>
            <person name="Michael T.P."/>
            <person name="Mikami K."/>
            <person name="Miyazaki S."/>
            <person name="Morinaga S."/>
            <person name="Murata T."/>
            <person name="Mueller-Roeber B."/>
            <person name="Nelson D.R."/>
            <person name="Obara M."/>
            <person name="Oguri Y."/>
            <person name="Olmstead R.G."/>
            <person name="Onodera N."/>
            <person name="Petersen B.L."/>
            <person name="Pils B."/>
            <person name="Prigge M."/>
            <person name="Rensing S.A."/>
            <person name="Riano-Pachon D.M."/>
            <person name="Roberts A.W."/>
            <person name="Sato Y."/>
            <person name="Scheller H.V."/>
            <person name="Schulz B."/>
            <person name="Schulz C."/>
            <person name="Shakirov E.V."/>
            <person name="Shibagaki N."/>
            <person name="Shinohara N."/>
            <person name="Shippen D.E."/>
            <person name="Soerensen I."/>
            <person name="Sotooka R."/>
            <person name="Sugimoto N."/>
            <person name="Sugita M."/>
            <person name="Sumikawa N."/>
            <person name="Tanurdzic M."/>
            <person name="Theissen G."/>
            <person name="Ulvskov P."/>
            <person name="Wakazuki S."/>
            <person name="Weng J.K."/>
            <person name="Willats W.W."/>
            <person name="Wipf D."/>
            <person name="Wolf P.G."/>
            <person name="Yang L."/>
            <person name="Zimmer A.D."/>
            <person name="Zhu Q."/>
            <person name="Mitros T."/>
            <person name="Hellsten U."/>
            <person name="Loque D."/>
            <person name="Otillar R."/>
            <person name="Salamov A."/>
            <person name="Schmutz J."/>
            <person name="Shapiro H."/>
            <person name="Lindquist E."/>
            <person name="Lucas S."/>
            <person name="Rokhsar D."/>
            <person name="Grigoriev I.V."/>
        </authorList>
    </citation>
    <scope>NUCLEOTIDE SEQUENCE [LARGE SCALE GENOMIC DNA]</scope>
</reference>
<dbReference type="InterPro" id="IPR045069">
    <property type="entry name" value="MATE_euk"/>
</dbReference>
<dbReference type="HOGENOM" id="CLU_012893_1_0_1"/>
<feature type="transmembrane region" description="Helical" evidence="6">
    <location>
        <begin position="411"/>
        <end position="432"/>
    </location>
</feature>
<sequence>MDNVNEMKRVCGLSAPNMAVNLFDMGIVLVSLLFVGRIGELELAGASLAITMANSLGYFVLMGMAGALETLCGQAYGAKAYHMLGIYLQQAVALSIILCIPLSTLFIFTRRILLLLGQDPAMSAKAKDFIVWLIPSLFANAFVQPLLKFLQTQGVVIPSAIFSAVSFGAHILLSWLFIHKFHVGFHSVAISTSISFWIKAALLALYVCCSKVCKHTWRGLSTCVCTNVNHFLKLSLVSAFMVCLEYWTFEMLVLLAGLLPNPQIEVSTLSICNSMATFNYMITLGLSLGVSIRVSNELGARNPSAAKLAVFVVLVLATAEVFIAAAFLLMVHKSWGWVFTNESEVVDNLTSITPFLALWILIDGTQCVLQGVVRGCGRQNLGAIINLAAFYLCGLPVGVLLGFTFKFKTKGLLAGTTVGFFLQLVLYLILILRMDWRRQAVSVSQTLDTRSLTLK</sequence>
<feature type="transmembrane region" description="Helical" evidence="6">
    <location>
        <begin position="236"/>
        <end position="258"/>
    </location>
</feature>
<dbReference type="InParanoid" id="D8SN79"/>